<dbReference type="SUPFAM" id="SSF57667">
    <property type="entry name" value="beta-beta-alpha zinc fingers"/>
    <property type="match status" value="1"/>
</dbReference>
<keyword evidence="12" id="KW-1185">Reference proteome</keyword>
<dbReference type="Gene3D" id="3.30.710.10">
    <property type="entry name" value="Potassium Channel Kv1.1, Chain A"/>
    <property type="match status" value="1"/>
</dbReference>
<dbReference type="FunFam" id="3.30.160.60:FF:000145">
    <property type="entry name" value="Zinc finger protein 574"/>
    <property type="match status" value="1"/>
</dbReference>
<dbReference type="GO" id="GO:0006357">
    <property type="term" value="P:regulation of transcription by RNA polymerase II"/>
    <property type="evidence" value="ECO:0007669"/>
    <property type="project" value="TreeGrafter"/>
</dbReference>
<feature type="compositionally biased region" description="Low complexity" evidence="8">
    <location>
        <begin position="314"/>
        <end position="327"/>
    </location>
</feature>
<keyword evidence="5" id="KW-0862">Zinc</keyword>
<organism evidence="11 12">
    <name type="scientific">Artemia franciscana</name>
    <name type="common">Brine shrimp</name>
    <name type="synonym">Artemia sanfranciscana</name>
    <dbReference type="NCBI Taxonomy" id="6661"/>
    <lineage>
        <taxon>Eukaryota</taxon>
        <taxon>Metazoa</taxon>
        <taxon>Ecdysozoa</taxon>
        <taxon>Arthropoda</taxon>
        <taxon>Crustacea</taxon>
        <taxon>Branchiopoda</taxon>
        <taxon>Anostraca</taxon>
        <taxon>Artemiidae</taxon>
        <taxon>Artemia</taxon>
    </lineage>
</organism>
<dbReference type="Proteomes" id="UP001187531">
    <property type="component" value="Unassembled WGS sequence"/>
</dbReference>
<evidence type="ECO:0000256" key="4">
    <source>
        <dbReference type="ARBA" id="ARBA00022771"/>
    </source>
</evidence>
<dbReference type="EMBL" id="JAVRJZ010000010">
    <property type="protein sequence ID" value="KAK2717424.1"/>
    <property type="molecule type" value="Genomic_DNA"/>
</dbReference>
<dbReference type="SMART" id="SM00355">
    <property type="entry name" value="ZnF_C2H2"/>
    <property type="match status" value="1"/>
</dbReference>
<dbReference type="SMART" id="SM00225">
    <property type="entry name" value="BTB"/>
    <property type="match status" value="1"/>
</dbReference>
<evidence type="ECO:0000313" key="12">
    <source>
        <dbReference type="Proteomes" id="UP001187531"/>
    </source>
</evidence>
<sequence>MSRADATHANAARIQLAAPLLKGKSLEYFAERFENYKVTYWTTQYRTCDLAMAAPVPSSEDFVLKWNNHRQNFVHVVEELWRQDIFTDVVLCSEGRIFPAHRVILSACSAYFYETLSKVAEHQYPVIFLNGVSSEELAAILKFVYNGEVVVSKDCMQDFFRTAEMLQIKGLAKHQVPNILQQATSDVIKREPIVVEDQEYIDSNASQIFRTPPLKTKTPEPFDLTVNRDPIQPVEKRSLSFSESNPTRDRSLSPAPHQSWTGLHTQGLQSVVVPSSVTPNPPRRGRPPLDASPSLPRIQPPLVPHTGTTTVIQSPSSTAAGRSASSSTDQQQVVRVTVMTPQGLMTMFQCPYCTKRFRRRDHLRQHIRTHT</sequence>
<gene>
    <name evidence="11" type="ORF">QYM36_006270</name>
</gene>
<dbReference type="GO" id="GO:0008270">
    <property type="term" value="F:zinc ion binding"/>
    <property type="evidence" value="ECO:0007669"/>
    <property type="project" value="UniProtKB-KW"/>
</dbReference>
<evidence type="ECO:0000256" key="8">
    <source>
        <dbReference type="SAM" id="MobiDB-lite"/>
    </source>
</evidence>
<evidence type="ECO:0000256" key="1">
    <source>
        <dbReference type="ARBA" id="ARBA00004123"/>
    </source>
</evidence>
<evidence type="ECO:0000256" key="6">
    <source>
        <dbReference type="ARBA" id="ARBA00023242"/>
    </source>
</evidence>
<feature type="region of interest" description="Disordered" evidence="8">
    <location>
        <begin position="211"/>
        <end position="261"/>
    </location>
</feature>
<keyword evidence="4 7" id="KW-0863">Zinc-finger</keyword>
<dbReference type="SUPFAM" id="SSF54695">
    <property type="entry name" value="POZ domain"/>
    <property type="match status" value="1"/>
</dbReference>
<keyword evidence="6" id="KW-0539">Nucleus</keyword>
<keyword evidence="3" id="KW-0677">Repeat</keyword>
<dbReference type="InterPro" id="IPR013087">
    <property type="entry name" value="Znf_C2H2_type"/>
</dbReference>
<evidence type="ECO:0000256" key="7">
    <source>
        <dbReference type="PROSITE-ProRule" id="PRU00042"/>
    </source>
</evidence>
<evidence type="ECO:0000256" key="2">
    <source>
        <dbReference type="ARBA" id="ARBA00022723"/>
    </source>
</evidence>
<dbReference type="CDD" id="cd18315">
    <property type="entry name" value="BTB_POZ_BAB-like"/>
    <property type="match status" value="1"/>
</dbReference>
<dbReference type="InterPro" id="IPR011333">
    <property type="entry name" value="SKP1/BTB/POZ_sf"/>
</dbReference>
<evidence type="ECO:0000256" key="3">
    <source>
        <dbReference type="ARBA" id="ARBA00022737"/>
    </source>
</evidence>
<evidence type="ECO:0000259" key="9">
    <source>
        <dbReference type="PROSITE" id="PS50097"/>
    </source>
</evidence>
<dbReference type="GO" id="GO:0048666">
    <property type="term" value="P:neuron development"/>
    <property type="evidence" value="ECO:0007669"/>
    <property type="project" value="UniProtKB-ARBA"/>
</dbReference>
<dbReference type="Gene3D" id="3.30.160.60">
    <property type="entry name" value="Classic Zinc Finger"/>
    <property type="match status" value="1"/>
</dbReference>
<feature type="non-terminal residue" evidence="11">
    <location>
        <position position="1"/>
    </location>
</feature>
<dbReference type="PROSITE" id="PS50097">
    <property type="entry name" value="BTB"/>
    <property type="match status" value="1"/>
</dbReference>
<dbReference type="PANTHER" id="PTHR23110:SF98">
    <property type="entry name" value="PRE-LOLA-G, ISOFORM C-RELATED"/>
    <property type="match status" value="1"/>
</dbReference>
<dbReference type="GO" id="GO:0003006">
    <property type="term" value="P:developmental process involved in reproduction"/>
    <property type="evidence" value="ECO:0007669"/>
    <property type="project" value="UniProtKB-ARBA"/>
</dbReference>
<dbReference type="InterPro" id="IPR000210">
    <property type="entry name" value="BTB/POZ_dom"/>
</dbReference>
<dbReference type="PROSITE" id="PS50157">
    <property type="entry name" value="ZINC_FINGER_C2H2_2"/>
    <property type="match status" value="1"/>
</dbReference>
<evidence type="ECO:0000313" key="11">
    <source>
        <dbReference type="EMBL" id="KAK2717424.1"/>
    </source>
</evidence>
<evidence type="ECO:0000259" key="10">
    <source>
        <dbReference type="PROSITE" id="PS50157"/>
    </source>
</evidence>
<comment type="caution">
    <text evidence="11">The sequence shown here is derived from an EMBL/GenBank/DDBJ whole genome shotgun (WGS) entry which is preliminary data.</text>
</comment>
<keyword evidence="2" id="KW-0479">Metal-binding</keyword>
<dbReference type="PANTHER" id="PTHR23110">
    <property type="entry name" value="BTB DOMAIN TRANSCRIPTION FACTOR"/>
    <property type="match status" value="1"/>
</dbReference>
<protein>
    <submittedName>
        <fullName evidence="11">Uncharacterized protein</fullName>
    </submittedName>
</protein>
<dbReference type="InterPro" id="IPR036236">
    <property type="entry name" value="Znf_C2H2_sf"/>
</dbReference>
<accession>A0AA88HW84</accession>
<feature type="region of interest" description="Disordered" evidence="8">
    <location>
        <begin position="273"/>
        <end position="328"/>
    </location>
</feature>
<dbReference type="InterPro" id="IPR051095">
    <property type="entry name" value="Dros_DevTransReg"/>
</dbReference>
<feature type="domain" description="BTB" evidence="9">
    <location>
        <begin position="87"/>
        <end position="153"/>
    </location>
</feature>
<name>A0AA88HW84_ARTSF</name>
<dbReference type="GO" id="GO:0005634">
    <property type="term" value="C:nucleus"/>
    <property type="evidence" value="ECO:0007669"/>
    <property type="project" value="UniProtKB-SubCell"/>
</dbReference>
<dbReference type="PROSITE" id="PS00028">
    <property type="entry name" value="ZINC_FINGER_C2H2_1"/>
    <property type="match status" value="1"/>
</dbReference>
<reference evidence="11" key="1">
    <citation type="submission" date="2023-07" db="EMBL/GenBank/DDBJ databases">
        <title>Chromosome-level genome assembly of Artemia franciscana.</title>
        <authorList>
            <person name="Jo E."/>
        </authorList>
    </citation>
    <scope>NUCLEOTIDE SEQUENCE</scope>
    <source>
        <tissue evidence="11">Whole body</tissue>
    </source>
</reference>
<dbReference type="GO" id="GO:0048513">
    <property type="term" value="P:animal organ development"/>
    <property type="evidence" value="ECO:0007669"/>
    <property type="project" value="UniProtKB-ARBA"/>
</dbReference>
<dbReference type="Pfam" id="PF00651">
    <property type="entry name" value="BTB"/>
    <property type="match status" value="1"/>
</dbReference>
<evidence type="ECO:0000256" key="5">
    <source>
        <dbReference type="ARBA" id="ARBA00022833"/>
    </source>
</evidence>
<proteinExistence type="predicted"/>
<feature type="domain" description="C2H2-type" evidence="10">
    <location>
        <begin position="348"/>
        <end position="371"/>
    </location>
</feature>
<comment type="subcellular location">
    <subcellularLocation>
        <location evidence="1">Nucleus</location>
    </subcellularLocation>
</comment>
<dbReference type="AlphaFoldDB" id="A0AA88HW84"/>
<dbReference type="Pfam" id="PF00096">
    <property type="entry name" value="zf-C2H2"/>
    <property type="match status" value="1"/>
</dbReference>